<organism evidence="1 2">
    <name type="scientific">Linum trigynum</name>
    <dbReference type="NCBI Taxonomy" id="586398"/>
    <lineage>
        <taxon>Eukaryota</taxon>
        <taxon>Viridiplantae</taxon>
        <taxon>Streptophyta</taxon>
        <taxon>Embryophyta</taxon>
        <taxon>Tracheophyta</taxon>
        <taxon>Spermatophyta</taxon>
        <taxon>Magnoliopsida</taxon>
        <taxon>eudicotyledons</taxon>
        <taxon>Gunneridae</taxon>
        <taxon>Pentapetalae</taxon>
        <taxon>rosids</taxon>
        <taxon>fabids</taxon>
        <taxon>Malpighiales</taxon>
        <taxon>Linaceae</taxon>
        <taxon>Linum</taxon>
    </lineage>
</organism>
<accession>A0AAV2EAE8</accession>
<dbReference type="Proteomes" id="UP001497516">
    <property type="component" value="Chromosome 4"/>
</dbReference>
<evidence type="ECO:0000313" key="1">
    <source>
        <dbReference type="EMBL" id="CAL1382941.1"/>
    </source>
</evidence>
<proteinExistence type="predicted"/>
<name>A0AAV2EAE8_9ROSI</name>
<evidence type="ECO:0000313" key="2">
    <source>
        <dbReference type="Proteomes" id="UP001497516"/>
    </source>
</evidence>
<gene>
    <name evidence="1" type="ORF">LTRI10_LOCUS24242</name>
</gene>
<dbReference type="AlphaFoldDB" id="A0AAV2EAE8"/>
<reference evidence="1 2" key="1">
    <citation type="submission" date="2024-04" db="EMBL/GenBank/DDBJ databases">
        <authorList>
            <person name="Fracassetti M."/>
        </authorList>
    </citation>
    <scope>NUCLEOTIDE SEQUENCE [LARGE SCALE GENOMIC DNA]</scope>
</reference>
<dbReference type="EMBL" id="OZ034817">
    <property type="protein sequence ID" value="CAL1382941.1"/>
    <property type="molecule type" value="Genomic_DNA"/>
</dbReference>
<keyword evidence="2" id="KW-1185">Reference proteome</keyword>
<sequence length="81" mass="8928">MAMVIVDSRGRNDVVDEQKAAMGLMTKLILPDEVGILLVRSIDENNVVVECCGGRVSLICNGKTWKGTTVLPFAFSFFLFF</sequence>
<protein>
    <submittedName>
        <fullName evidence="1">Uncharacterized protein</fullName>
    </submittedName>
</protein>